<keyword evidence="3 6" id="KW-0812">Transmembrane</keyword>
<evidence type="ECO:0000313" key="8">
    <source>
        <dbReference type="Proteomes" id="UP000184517"/>
    </source>
</evidence>
<evidence type="ECO:0000256" key="3">
    <source>
        <dbReference type="ARBA" id="ARBA00022692"/>
    </source>
</evidence>
<feature type="transmembrane region" description="Helical" evidence="6">
    <location>
        <begin position="241"/>
        <end position="261"/>
    </location>
</feature>
<name>A0A1M5MD72_9GAMM</name>
<evidence type="ECO:0000256" key="4">
    <source>
        <dbReference type="ARBA" id="ARBA00022989"/>
    </source>
</evidence>
<evidence type="ECO:0000313" key="7">
    <source>
        <dbReference type="EMBL" id="SHG75142.1"/>
    </source>
</evidence>
<feature type="transmembrane region" description="Helical" evidence="6">
    <location>
        <begin position="79"/>
        <end position="99"/>
    </location>
</feature>
<dbReference type="PANTHER" id="PTHR30250:SF11">
    <property type="entry name" value="O-ANTIGEN TRANSPORTER-RELATED"/>
    <property type="match status" value="1"/>
</dbReference>
<keyword evidence="5 6" id="KW-0472">Membrane</keyword>
<evidence type="ECO:0000256" key="5">
    <source>
        <dbReference type="ARBA" id="ARBA00023136"/>
    </source>
</evidence>
<gene>
    <name evidence="7" type="ORF">SAMN02745753_04440</name>
</gene>
<dbReference type="EMBL" id="FQVF01000029">
    <property type="protein sequence ID" value="SHG75142.1"/>
    <property type="molecule type" value="Genomic_DNA"/>
</dbReference>
<protein>
    <recommendedName>
        <fullName evidence="9">Membrane protein involved in the export of O-antigen and teichoic acid</fullName>
    </recommendedName>
</protein>
<feature type="transmembrane region" description="Helical" evidence="6">
    <location>
        <begin position="41"/>
        <end position="58"/>
    </location>
</feature>
<feature type="transmembrane region" description="Helical" evidence="6">
    <location>
        <begin position="105"/>
        <end position="123"/>
    </location>
</feature>
<keyword evidence="2" id="KW-1003">Cell membrane</keyword>
<organism evidence="7 8">
    <name type="scientific">Marinomonas polaris DSM 16579</name>
    <dbReference type="NCBI Taxonomy" id="1122206"/>
    <lineage>
        <taxon>Bacteria</taxon>
        <taxon>Pseudomonadati</taxon>
        <taxon>Pseudomonadota</taxon>
        <taxon>Gammaproteobacteria</taxon>
        <taxon>Oceanospirillales</taxon>
        <taxon>Oceanospirillaceae</taxon>
        <taxon>Marinomonas</taxon>
    </lineage>
</organism>
<feature type="transmembrane region" description="Helical" evidence="6">
    <location>
        <begin position="7"/>
        <end position="29"/>
    </location>
</feature>
<feature type="transmembrane region" description="Helical" evidence="6">
    <location>
        <begin position="281"/>
        <end position="300"/>
    </location>
</feature>
<dbReference type="Proteomes" id="UP000184517">
    <property type="component" value="Unassembled WGS sequence"/>
</dbReference>
<accession>A0A1M5MD72</accession>
<evidence type="ECO:0000256" key="6">
    <source>
        <dbReference type="SAM" id="Phobius"/>
    </source>
</evidence>
<dbReference type="AlphaFoldDB" id="A0A1M5MD72"/>
<feature type="transmembrane region" description="Helical" evidence="6">
    <location>
        <begin position="320"/>
        <end position="342"/>
    </location>
</feature>
<dbReference type="OrthoDB" id="10005106at2"/>
<evidence type="ECO:0008006" key="9">
    <source>
        <dbReference type="Google" id="ProtNLM"/>
    </source>
</evidence>
<proteinExistence type="predicted"/>
<feature type="transmembrane region" description="Helical" evidence="6">
    <location>
        <begin position="375"/>
        <end position="398"/>
    </location>
</feature>
<dbReference type="PANTHER" id="PTHR30250">
    <property type="entry name" value="PST FAMILY PREDICTED COLANIC ACID TRANSPORTER"/>
    <property type="match status" value="1"/>
</dbReference>
<dbReference type="STRING" id="1122206.SAMN02745753_04440"/>
<evidence type="ECO:0000256" key="1">
    <source>
        <dbReference type="ARBA" id="ARBA00004651"/>
    </source>
</evidence>
<evidence type="ECO:0000256" key="2">
    <source>
        <dbReference type="ARBA" id="ARBA00022475"/>
    </source>
</evidence>
<sequence length="406" mass="46718">MSFRNSAIWTILCNLFVSVINILGIKILSQLYSMDLYGQELYLYSNSIIIGSILGLGMGQIINQSQSSNDKYKDTIYKVILKTVGIFFVISYIFSFQYFDIILKYIGVSFKQFNVAVLILILYTFDNLNRSFLIGRKLIKQVSLSLLVFTFMGWLFICLMYLFGIENFYLYGMLFIAVSNLIFTSYLVNSSLLSIEVFDTQKYKFLFFGKVLPALTSQFLGSIPQIVISTQLIVFYSPQSVAIYIVSMYIFRAMLFVPSGVQRVMLPYLGEVNNEKKINIIIKNMILNLVISLPFIFIIFFADEKISALFGFDYSSARNIFLYTVIAGGIASFVAPIGQLIISLDKYYISFLMNFFWSIIYIYISYFFMSNGFHIEFIMLSLFVSYFIHAAFGVLLLIKVRNETSH</sequence>
<keyword evidence="8" id="KW-1185">Reference proteome</keyword>
<dbReference type="GO" id="GO:0005886">
    <property type="term" value="C:plasma membrane"/>
    <property type="evidence" value="ECO:0007669"/>
    <property type="project" value="UniProtKB-SubCell"/>
</dbReference>
<dbReference type="InterPro" id="IPR050833">
    <property type="entry name" value="Poly_Biosynth_Transport"/>
</dbReference>
<feature type="transmembrane region" description="Helical" evidence="6">
    <location>
        <begin position="349"/>
        <end position="369"/>
    </location>
</feature>
<reference evidence="8" key="1">
    <citation type="submission" date="2016-11" db="EMBL/GenBank/DDBJ databases">
        <authorList>
            <person name="Varghese N."/>
            <person name="Submissions S."/>
        </authorList>
    </citation>
    <scope>NUCLEOTIDE SEQUENCE [LARGE SCALE GENOMIC DNA]</scope>
    <source>
        <strain evidence="8">DSM 16579</strain>
    </source>
</reference>
<keyword evidence="4 6" id="KW-1133">Transmembrane helix</keyword>
<dbReference type="RefSeq" id="WP_072842184.1">
    <property type="nucleotide sequence ID" value="NZ_FQVF01000029.1"/>
</dbReference>
<feature type="transmembrane region" description="Helical" evidence="6">
    <location>
        <begin position="144"/>
        <end position="163"/>
    </location>
</feature>
<feature type="transmembrane region" description="Helical" evidence="6">
    <location>
        <begin position="211"/>
        <end position="235"/>
    </location>
</feature>
<feature type="transmembrane region" description="Helical" evidence="6">
    <location>
        <begin position="169"/>
        <end position="190"/>
    </location>
</feature>
<comment type="subcellular location">
    <subcellularLocation>
        <location evidence="1">Cell membrane</location>
        <topology evidence="1">Multi-pass membrane protein</topology>
    </subcellularLocation>
</comment>